<keyword evidence="4 15" id="KW-0808">Transferase</keyword>
<dbReference type="GO" id="GO:0016020">
    <property type="term" value="C:membrane"/>
    <property type="evidence" value="ECO:0007669"/>
    <property type="project" value="InterPro"/>
</dbReference>
<dbReference type="PANTHER" id="PTHR46025">
    <property type="entry name" value="XYLOSYLTRANSFERASE OXT"/>
    <property type="match status" value="1"/>
</dbReference>
<evidence type="ECO:0000313" key="16">
    <source>
        <dbReference type="Proteomes" id="UP000576225"/>
    </source>
</evidence>
<evidence type="ECO:0000256" key="3">
    <source>
        <dbReference type="ARBA" id="ARBA00022676"/>
    </source>
</evidence>
<keyword evidence="8" id="KW-0735">Signal-anchor</keyword>
<evidence type="ECO:0000256" key="7">
    <source>
        <dbReference type="ARBA" id="ARBA00022824"/>
    </source>
</evidence>
<gene>
    <name evidence="15" type="ORF">HF882_07305</name>
</gene>
<dbReference type="Proteomes" id="UP000576225">
    <property type="component" value="Unassembled WGS sequence"/>
</dbReference>
<accession>A0A848AYR8</accession>
<reference evidence="15 16" key="1">
    <citation type="submission" date="2020-04" db="EMBL/GenBank/DDBJ databases">
        <authorList>
            <person name="Hitch T.C.A."/>
            <person name="Wylensek D."/>
            <person name="Clavel T."/>
        </authorList>
    </citation>
    <scope>NUCLEOTIDE SEQUENCE [LARGE SCALE GENOMIC DNA]</scope>
    <source>
        <strain evidence="15 16">COR2-253-APC-1A</strain>
    </source>
</reference>
<evidence type="ECO:0000313" key="15">
    <source>
        <dbReference type="EMBL" id="NMD86389.1"/>
    </source>
</evidence>
<evidence type="ECO:0000256" key="10">
    <source>
        <dbReference type="ARBA" id="ARBA00023034"/>
    </source>
</evidence>
<proteinExistence type="predicted"/>
<evidence type="ECO:0000256" key="4">
    <source>
        <dbReference type="ARBA" id="ARBA00022679"/>
    </source>
</evidence>
<evidence type="ECO:0000256" key="14">
    <source>
        <dbReference type="ARBA" id="ARBA00042865"/>
    </source>
</evidence>
<sequence>MQINYILGVHRFPGQVKRLIDRLRAPDVQFFVHVDMGTDIAPFREHLGKATDVTLIPDRDRVHARWGSFGIVEMILTLMRYAYRSGEKDGFMILLSGQDYPLKSPDKIARFLSENRGHDFISGQPVEQMPHKLYRYSSYHLQILRNGTVREVEFRPLHFFNRTVWKNLARCALFHPRQIPMMPAFLFLPRKAPACLELYSGELWWGLRHSTVGLLFGFLEQHPEVSRYFRYVLTPDEAFFHSVLYSIPEVRRSLYNSSLRYVDWSKSTTHPRTFTIQDKAILQKQAEIPSCLFARKFDENIDSAILNEIDRQVAINGQQTASV</sequence>
<evidence type="ECO:0000256" key="6">
    <source>
        <dbReference type="ARBA" id="ARBA00022723"/>
    </source>
</evidence>
<protein>
    <recommendedName>
        <fullName evidence="14">Peptide O-xylosyltransferase</fullName>
    </recommendedName>
</protein>
<dbReference type="GO" id="GO:0030158">
    <property type="term" value="F:protein xylosyltransferase activity"/>
    <property type="evidence" value="ECO:0007669"/>
    <property type="project" value="InterPro"/>
</dbReference>
<evidence type="ECO:0000256" key="5">
    <source>
        <dbReference type="ARBA" id="ARBA00022692"/>
    </source>
</evidence>
<dbReference type="AlphaFoldDB" id="A0A848AYR8"/>
<keyword evidence="7" id="KW-0256">Endoplasmic reticulum</keyword>
<keyword evidence="5" id="KW-0812">Transmembrane</keyword>
<keyword evidence="3 15" id="KW-0328">Glycosyltransferase</keyword>
<keyword evidence="6" id="KW-0479">Metal-binding</keyword>
<keyword evidence="12" id="KW-1015">Disulfide bond</keyword>
<evidence type="ECO:0000256" key="2">
    <source>
        <dbReference type="ARBA" id="ARBA00004648"/>
    </source>
</evidence>
<dbReference type="Pfam" id="PF02485">
    <property type="entry name" value="Branch"/>
    <property type="match status" value="1"/>
</dbReference>
<comment type="subcellular location">
    <subcellularLocation>
        <location evidence="2">Endoplasmic reticulum membrane</location>
        <topology evidence="2">Single-pass type II membrane protein</topology>
    </subcellularLocation>
    <subcellularLocation>
        <location evidence="1">Golgi apparatus membrane</location>
        <topology evidence="1">Single-pass type II membrane protein</topology>
    </subcellularLocation>
</comment>
<organism evidence="15 16">
    <name type="scientific">Victivallis vadensis</name>
    <dbReference type="NCBI Taxonomy" id="172901"/>
    <lineage>
        <taxon>Bacteria</taxon>
        <taxon>Pseudomonadati</taxon>
        <taxon>Lentisphaerota</taxon>
        <taxon>Lentisphaeria</taxon>
        <taxon>Victivallales</taxon>
        <taxon>Victivallaceae</taxon>
        <taxon>Victivallis</taxon>
    </lineage>
</organism>
<keyword evidence="13" id="KW-0325">Glycoprotein</keyword>
<dbReference type="PANTHER" id="PTHR46025:SF3">
    <property type="entry name" value="XYLOSYLTRANSFERASE OXT"/>
    <property type="match status" value="1"/>
</dbReference>
<evidence type="ECO:0000256" key="12">
    <source>
        <dbReference type="ARBA" id="ARBA00023157"/>
    </source>
</evidence>
<name>A0A848AYR8_9BACT</name>
<dbReference type="InterPro" id="IPR043538">
    <property type="entry name" value="XYLT"/>
</dbReference>
<dbReference type="GO" id="GO:0015012">
    <property type="term" value="P:heparan sulfate proteoglycan biosynthetic process"/>
    <property type="evidence" value="ECO:0007669"/>
    <property type="project" value="TreeGrafter"/>
</dbReference>
<dbReference type="GO" id="GO:0050650">
    <property type="term" value="P:chondroitin sulfate proteoglycan biosynthetic process"/>
    <property type="evidence" value="ECO:0007669"/>
    <property type="project" value="TreeGrafter"/>
</dbReference>
<dbReference type="InterPro" id="IPR003406">
    <property type="entry name" value="Glyco_trans_14"/>
</dbReference>
<evidence type="ECO:0000256" key="8">
    <source>
        <dbReference type="ARBA" id="ARBA00022968"/>
    </source>
</evidence>
<evidence type="ECO:0000256" key="11">
    <source>
        <dbReference type="ARBA" id="ARBA00023136"/>
    </source>
</evidence>
<evidence type="ECO:0000256" key="9">
    <source>
        <dbReference type="ARBA" id="ARBA00022989"/>
    </source>
</evidence>
<keyword evidence="9" id="KW-1133">Transmembrane helix</keyword>
<dbReference type="RefSeq" id="WP_168962150.1">
    <property type="nucleotide sequence ID" value="NZ_JABAEW010000010.1"/>
</dbReference>
<comment type="caution">
    <text evidence="15">The sequence shown here is derived from an EMBL/GenBank/DDBJ whole genome shotgun (WGS) entry which is preliminary data.</text>
</comment>
<dbReference type="EMBL" id="JABAEW010000010">
    <property type="protein sequence ID" value="NMD86389.1"/>
    <property type="molecule type" value="Genomic_DNA"/>
</dbReference>
<evidence type="ECO:0000256" key="13">
    <source>
        <dbReference type="ARBA" id="ARBA00023180"/>
    </source>
</evidence>
<keyword evidence="11" id="KW-0472">Membrane</keyword>
<keyword evidence="10" id="KW-0333">Golgi apparatus</keyword>
<evidence type="ECO:0000256" key="1">
    <source>
        <dbReference type="ARBA" id="ARBA00004323"/>
    </source>
</evidence>
<dbReference type="GO" id="GO:0046872">
    <property type="term" value="F:metal ion binding"/>
    <property type="evidence" value="ECO:0007669"/>
    <property type="project" value="UniProtKB-KW"/>
</dbReference>